<gene>
    <name evidence="1" type="ORF">ZIOFF_068222</name>
</gene>
<sequence>MELSFGTHQMGRILASLSILPFPLHPQGRELRSGFPEFRALPPPLSFRLGSRRGLEPLNLKAKQRAARSEHLSPWDDKPYELFPGGKKVYLDEQDVLSFLDPPKELIPLDPTSYNPAAYLWKKIGDIPEERRHNLLRTVKGGLISRLWELAGTRYQDAKFVKLSASPLLSLGNNSKALEIWNCRASEGWGLAKLWATRLGEPRWDYIVVEVESIFCCGIRWRINGAEVQEACLLDGFMTSKRLSSLARMGIHMDELLQISNGVLFSFGLKKFRAPLYFKVRGVMEVMSTEQPCDIAYDFGDGLLDPLIIPPRFPKPAEHPWPFNDHLVIYLRHAGPGVVVGQAWQEGKDLEQVPKKLYGEILMVKDFYATGEEEENTNSN</sequence>
<evidence type="ECO:0000313" key="2">
    <source>
        <dbReference type="Proteomes" id="UP000734854"/>
    </source>
</evidence>
<dbReference type="Proteomes" id="UP000734854">
    <property type="component" value="Unassembled WGS sequence"/>
</dbReference>
<proteinExistence type="predicted"/>
<evidence type="ECO:0000313" key="1">
    <source>
        <dbReference type="EMBL" id="KAG6474296.1"/>
    </source>
</evidence>
<dbReference type="PANTHER" id="PTHR37201:SF1">
    <property type="entry name" value="WD REPEAT PROTEIN"/>
    <property type="match status" value="1"/>
</dbReference>
<dbReference type="AlphaFoldDB" id="A0A8J5CEF9"/>
<comment type="caution">
    <text evidence="1">The sequence shown here is derived from an EMBL/GenBank/DDBJ whole genome shotgun (WGS) entry which is preliminary data.</text>
</comment>
<dbReference type="EMBL" id="JACMSC010000019">
    <property type="protein sequence ID" value="KAG6474296.1"/>
    <property type="molecule type" value="Genomic_DNA"/>
</dbReference>
<protein>
    <submittedName>
        <fullName evidence="1">Uncharacterized protein</fullName>
    </submittedName>
</protein>
<accession>A0A8J5CEF9</accession>
<dbReference type="PANTHER" id="PTHR37201">
    <property type="entry name" value="WD REPEAT PROTEIN"/>
    <property type="match status" value="1"/>
</dbReference>
<reference evidence="1 2" key="1">
    <citation type="submission" date="2020-08" db="EMBL/GenBank/DDBJ databases">
        <title>Plant Genome Project.</title>
        <authorList>
            <person name="Zhang R.-G."/>
        </authorList>
    </citation>
    <scope>NUCLEOTIDE SEQUENCE [LARGE SCALE GENOMIC DNA]</scope>
    <source>
        <tissue evidence="1">Rhizome</tissue>
    </source>
</reference>
<name>A0A8J5CEF9_ZINOF</name>
<keyword evidence="2" id="KW-1185">Reference proteome</keyword>
<organism evidence="1 2">
    <name type="scientific">Zingiber officinale</name>
    <name type="common">Ginger</name>
    <name type="synonym">Amomum zingiber</name>
    <dbReference type="NCBI Taxonomy" id="94328"/>
    <lineage>
        <taxon>Eukaryota</taxon>
        <taxon>Viridiplantae</taxon>
        <taxon>Streptophyta</taxon>
        <taxon>Embryophyta</taxon>
        <taxon>Tracheophyta</taxon>
        <taxon>Spermatophyta</taxon>
        <taxon>Magnoliopsida</taxon>
        <taxon>Liliopsida</taxon>
        <taxon>Zingiberales</taxon>
        <taxon>Zingiberaceae</taxon>
        <taxon>Zingiber</taxon>
    </lineage>
</organism>